<dbReference type="PATRIC" id="fig|999411.4.peg.3252"/>
<sequence length="216" mass="25464">MENGVMKINKSSNLSVMSMSDITLKCLQEFYSKELMNSTYVYEYEYLDNLVNNIPPKIHLDFYEANMCHLLGIQHIVDNLYNKNTYTGELGYNKIKNNEMSIEILKSISKTKFKSQKDRFKFFKCIKDIIEEPDLILYNSNNNNSKIKSKYIMYKLIGNNYVHLGIDLEDNSDKQENSNNIDKCFPRTFLIEKNMKKKFIDNQTKLKVKKTDLIPK</sequence>
<evidence type="ECO:0000259" key="1">
    <source>
        <dbReference type="Pfam" id="PF18813"/>
    </source>
</evidence>
<feature type="domain" description="Phage-Barnase-EndoU-ColicinE5/D-RelE like nuclease 4" evidence="1">
    <location>
        <begin position="28"/>
        <end position="206"/>
    </location>
</feature>
<dbReference type="InterPro" id="IPR041420">
    <property type="entry name" value="PBECR4"/>
</dbReference>
<dbReference type="RefSeq" id="WP_002599778.1">
    <property type="nucleotide sequence ID" value="NZ_KB850961.1"/>
</dbReference>
<comment type="caution">
    <text evidence="2">The sequence shown here is derived from an EMBL/GenBank/DDBJ whole genome shotgun (WGS) entry which is preliminary data.</text>
</comment>
<dbReference type="EMBL" id="AGYT01000027">
    <property type="protein sequence ID" value="ENY98427.1"/>
    <property type="molecule type" value="Genomic_DNA"/>
</dbReference>
<dbReference type="AlphaFoldDB" id="N9XFE7"/>
<name>N9XFE7_9CLOT</name>
<gene>
    <name evidence="2" type="ORF">HMPREF1092_03338</name>
</gene>
<reference evidence="2 3" key="1">
    <citation type="submission" date="2013-01" db="EMBL/GenBank/DDBJ databases">
        <title>The Genome Sequence of Clostridium colicanis 209318.</title>
        <authorList>
            <consortium name="The Broad Institute Genome Sequencing Platform"/>
            <person name="Earl A."/>
            <person name="Ward D."/>
            <person name="Feldgarden M."/>
            <person name="Gevers D."/>
            <person name="Courvalin P."/>
            <person name="Lambert T."/>
            <person name="Walker B."/>
            <person name="Young S.K."/>
            <person name="Zeng Q."/>
            <person name="Gargeya S."/>
            <person name="Fitzgerald M."/>
            <person name="Haas B."/>
            <person name="Abouelleil A."/>
            <person name="Alvarado L."/>
            <person name="Arachchi H.M."/>
            <person name="Berlin A.M."/>
            <person name="Chapman S.B."/>
            <person name="Dewar J."/>
            <person name="Goldberg J."/>
            <person name="Griggs A."/>
            <person name="Gujja S."/>
            <person name="Hansen M."/>
            <person name="Howarth C."/>
            <person name="Imamovic A."/>
            <person name="Larimer J."/>
            <person name="McCowan C."/>
            <person name="Murphy C."/>
            <person name="Neiman D."/>
            <person name="Pearson M."/>
            <person name="Priest M."/>
            <person name="Roberts A."/>
            <person name="Saif S."/>
            <person name="Shea T."/>
            <person name="Sisk P."/>
            <person name="Sykes S."/>
            <person name="Wortman J."/>
            <person name="Nusbaum C."/>
            <person name="Birren B."/>
        </authorList>
    </citation>
    <scope>NUCLEOTIDE SEQUENCE [LARGE SCALE GENOMIC DNA]</scope>
    <source>
        <strain evidence="2 3">209318</strain>
    </source>
</reference>
<dbReference type="HOGENOM" id="CLU_1275844_0_0_9"/>
<dbReference type="Pfam" id="PF18813">
    <property type="entry name" value="PBECR4"/>
    <property type="match status" value="1"/>
</dbReference>
<evidence type="ECO:0000313" key="2">
    <source>
        <dbReference type="EMBL" id="ENY98427.1"/>
    </source>
</evidence>
<protein>
    <recommendedName>
        <fullName evidence="1">Phage-Barnase-EndoU-ColicinE5/D-RelE like nuclease 4 domain-containing protein</fullName>
    </recommendedName>
</protein>
<dbReference type="eggNOG" id="ENOG5033GF2">
    <property type="taxonomic scope" value="Bacteria"/>
</dbReference>
<dbReference type="Proteomes" id="UP000013097">
    <property type="component" value="Unassembled WGS sequence"/>
</dbReference>
<keyword evidence="3" id="KW-1185">Reference proteome</keyword>
<accession>N9XFE7</accession>
<proteinExistence type="predicted"/>
<evidence type="ECO:0000313" key="3">
    <source>
        <dbReference type="Proteomes" id="UP000013097"/>
    </source>
</evidence>
<organism evidence="2 3">
    <name type="scientific">Clostridium thermobutyricum</name>
    <dbReference type="NCBI Taxonomy" id="29372"/>
    <lineage>
        <taxon>Bacteria</taxon>
        <taxon>Bacillati</taxon>
        <taxon>Bacillota</taxon>
        <taxon>Clostridia</taxon>
        <taxon>Eubacteriales</taxon>
        <taxon>Clostridiaceae</taxon>
        <taxon>Clostridium</taxon>
    </lineage>
</organism>